<comment type="subcellular location">
    <subcellularLocation>
        <location evidence="1">Cell membrane</location>
        <topology evidence="1">Multi-pass membrane protein</topology>
    </subcellularLocation>
</comment>
<dbReference type="AlphaFoldDB" id="A0A1H2R6W9"/>
<keyword evidence="6 7" id="KW-0472">Membrane</keyword>
<keyword evidence="4 7" id="KW-0812">Transmembrane</keyword>
<keyword evidence="9" id="KW-1185">Reference proteome</keyword>
<reference evidence="8 9" key="1">
    <citation type="submission" date="2016-10" db="EMBL/GenBank/DDBJ databases">
        <authorList>
            <person name="de Groot N.N."/>
        </authorList>
    </citation>
    <scope>NUCLEOTIDE SEQUENCE [LARGE SCALE GENOMIC DNA]</scope>
    <source>
        <strain evidence="8 9">DSM 45610</strain>
    </source>
</reference>
<dbReference type="RefSeq" id="WP_177167845.1">
    <property type="nucleotide sequence ID" value="NZ_FNNQ01000001.1"/>
</dbReference>
<protein>
    <submittedName>
        <fullName evidence="8">Major Facilitator Superfamily protein</fullName>
    </submittedName>
</protein>
<dbReference type="SUPFAM" id="SSF103473">
    <property type="entry name" value="MFS general substrate transporter"/>
    <property type="match status" value="1"/>
</dbReference>
<evidence type="ECO:0000256" key="5">
    <source>
        <dbReference type="ARBA" id="ARBA00022989"/>
    </source>
</evidence>
<keyword evidence="2" id="KW-0813">Transport</keyword>
<dbReference type="GO" id="GO:0022857">
    <property type="term" value="F:transmembrane transporter activity"/>
    <property type="evidence" value="ECO:0007669"/>
    <property type="project" value="InterPro"/>
</dbReference>
<evidence type="ECO:0000256" key="3">
    <source>
        <dbReference type="ARBA" id="ARBA00022475"/>
    </source>
</evidence>
<accession>A0A1H2R6W9</accession>
<evidence type="ECO:0000313" key="8">
    <source>
        <dbReference type="EMBL" id="SDW15192.1"/>
    </source>
</evidence>
<keyword evidence="3" id="KW-1003">Cell membrane</keyword>
<feature type="transmembrane region" description="Helical" evidence="7">
    <location>
        <begin position="127"/>
        <end position="149"/>
    </location>
</feature>
<feature type="transmembrane region" description="Helical" evidence="7">
    <location>
        <begin position="53"/>
        <end position="86"/>
    </location>
</feature>
<evidence type="ECO:0000256" key="2">
    <source>
        <dbReference type="ARBA" id="ARBA00022448"/>
    </source>
</evidence>
<gene>
    <name evidence="8" type="ORF">SAMN05444487_101398</name>
</gene>
<dbReference type="GO" id="GO:0005886">
    <property type="term" value="C:plasma membrane"/>
    <property type="evidence" value="ECO:0007669"/>
    <property type="project" value="UniProtKB-SubCell"/>
</dbReference>
<organism evidence="8 9">
    <name type="scientific">Marininema mesophilum</name>
    <dbReference type="NCBI Taxonomy" id="1048340"/>
    <lineage>
        <taxon>Bacteria</taxon>
        <taxon>Bacillati</taxon>
        <taxon>Bacillota</taxon>
        <taxon>Bacilli</taxon>
        <taxon>Bacillales</taxon>
        <taxon>Thermoactinomycetaceae</taxon>
        <taxon>Marininema</taxon>
    </lineage>
</organism>
<dbReference type="Proteomes" id="UP000198534">
    <property type="component" value="Unassembled WGS sequence"/>
</dbReference>
<feature type="transmembrane region" description="Helical" evidence="7">
    <location>
        <begin position="155"/>
        <end position="177"/>
    </location>
</feature>
<dbReference type="PANTHER" id="PTHR43266:SF2">
    <property type="entry name" value="MAJOR FACILITATOR SUPERFAMILY (MFS) PROFILE DOMAIN-CONTAINING PROTEIN"/>
    <property type="match status" value="1"/>
</dbReference>
<dbReference type="STRING" id="1048340.SAMN05444487_101398"/>
<evidence type="ECO:0000256" key="6">
    <source>
        <dbReference type="ARBA" id="ARBA00023136"/>
    </source>
</evidence>
<dbReference type="InterPro" id="IPR036259">
    <property type="entry name" value="MFS_trans_sf"/>
</dbReference>
<name>A0A1H2R6W9_9BACL</name>
<dbReference type="InterPro" id="IPR011701">
    <property type="entry name" value="MFS"/>
</dbReference>
<dbReference type="Pfam" id="PF07690">
    <property type="entry name" value="MFS_1"/>
    <property type="match status" value="1"/>
</dbReference>
<evidence type="ECO:0000256" key="1">
    <source>
        <dbReference type="ARBA" id="ARBA00004651"/>
    </source>
</evidence>
<evidence type="ECO:0000256" key="7">
    <source>
        <dbReference type="SAM" id="Phobius"/>
    </source>
</evidence>
<feature type="transmembrane region" description="Helical" evidence="7">
    <location>
        <begin position="184"/>
        <end position="203"/>
    </location>
</feature>
<dbReference type="EMBL" id="FNNQ01000001">
    <property type="protein sequence ID" value="SDW15192.1"/>
    <property type="molecule type" value="Genomic_DNA"/>
</dbReference>
<dbReference type="PANTHER" id="PTHR43266">
    <property type="entry name" value="MACROLIDE-EFFLUX PROTEIN"/>
    <property type="match status" value="1"/>
</dbReference>
<evidence type="ECO:0000256" key="4">
    <source>
        <dbReference type="ARBA" id="ARBA00022692"/>
    </source>
</evidence>
<proteinExistence type="predicted"/>
<evidence type="ECO:0000313" key="9">
    <source>
        <dbReference type="Proteomes" id="UP000198534"/>
    </source>
</evidence>
<dbReference type="Gene3D" id="1.20.1250.20">
    <property type="entry name" value="MFS general substrate transporter like domains"/>
    <property type="match status" value="1"/>
</dbReference>
<sequence length="256" mass="28147">MLLFLIFWATLLAELSYPTESALVPDLVSESELHKVNSIFSFTYSGLNLLATAVAGTIVAIIGVGAIFSVNAGVFLLTFLLLRIFLRLPTKEKLMKPKKTSSFFTQYRKELLQGFSYISKLKIMKKLLSVFILINLLVCISLGLLPILSKTPQEYSYWSASVSIGILIGGLVASYLSRFPLRRLLVILFFIAGVSWLCAVLMISNLFFALAFFSIAWGAIGVSGVLLQTILQVNLSSEYRGRGLTLVMAILGSLSP</sequence>
<feature type="transmembrane region" description="Helical" evidence="7">
    <location>
        <begin position="209"/>
        <end position="231"/>
    </location>
</feature>
<keyword evidence="5 7" id="KW-1133">Transmembrane helix</keyword>